<evidence type="ECO:0000313" key="8">
    <source>
        <dbReference type="Proteomes" id="UP001515480"/>
    </source>
</evidence>
<reference evidence="7 8" key="1">
    <citation type="journal article" date="2024" name="Science">
        <title>Giant polyketide synthase enzymes in the biosynthesis of giant marine polyether toxins.</title>
        <authorList>
            <person name="Fallon T.R."/>
            <person name="Shende V.V."/>
            <person name="Wierzbicki I.H."/>
            <person name="Pendleton A.L."/>
            <person name="Watervoot N.F."/>
            <person name="Auber R.P."/>
            <person name="Gonzalez D.J."/>
            <person name="Wisecaver J.H."/>
            <person name="Moore B.S."/>
        </authorList>
    </citation>
    <scope>NUCLEOTIDE SEQUENCE [LARGE SCALE GENOMIC DNA]</scope>
    <source>
        <strain evidence="7 8">12B1</strain>
    </source>
</reference>
<name>A0AB34ITY7_PRYPA</name>
<dbReference type="InterPro" id="IPR011701">
    <property type="entry name" value="MFS"/>
</dbReference>
<evidence type="ECO:0000256" key="4">
    <source>
        <dbReference type="ARBA" id="ARBA00022847"/>
    </source>
</evidence>
<dbReference type="GO" id="GO:0005886">
    <property type="term" value="C:plasma membrane"/>
    <property type="evidence" value="ECO:0007669"/>
    <property type="project" value="UniProtKB-SubCell"/>
</dbReference>
<keyword evidence="8" id="KW-1185">Reference proteome</keyword>
<feature type="transmembrane region" description="Helical" evidence="5">
    <location>
        <begin position="32"/>
        <end position="53"/>
    </location>
</feature>
<proteinExistence type="predicted"/>
<comment type="caution">
    <text evidence="7">The sequence shown here is derived from an EMBL/GenBank/DDBJ whole genome shotgun (WGS) entry which is preliminary data.</text>
</comment>
<feature type="transmembrane region" description="Helical" evidence="5">
    <location>
        <begin position="138"/>
        <end position="164"/>
    </location>
</feature>
<dbReference type="Pfam" id="PF07690">
    <property type="entry name" value="MFS_1"/>
    <property type="match status" value="1"/>
</dbReference>
<feature type="transmembrane region" description="Helical" evidence="5">
    <location>
        <begin position="107"/>
        <end position="126"/>
    </location>
</feature>
<organism evidence="7 8">
    <name type="scientific">Prymnesium parvum</name>
    <name type="common">Toxic golden alga</name>
    <dbReference type="NCBI Taxonomy" id="97485"/>
    <lineage>
        <taxon>Eukaryota</taxon>
        <taxon>Haptista</taxon>
        <taxon>Haptophyta</taxon>
        <taxon>Prymnesiophyceae</taxon>
        <taxon>Prymnesiales</taxon>
        <taxon>Prymnesiaceae</taxon>
        <taxon>Prymnesium</taxon>
    </lineage>
</organism>
<protein>
    <recommendedName>
        <fullName evidence="6">Major facilitator superfamily (MFS) profile domain-containing protein</fullName>
    </recommendedName>
</protein>
<accession>A0AB34ITY7</accession>
<dbReference type="GO" id="GO:0015293">
    <property type="term" value="F:symporter activity"/>
    <property type="evidence" value="ECO:0007669"/>
    <property type="project" value="UniProtKB-KW"/>
</dbReference>
<dbReference type="PROSITE" id="PS50850">
    <property type="entry name" value="MFS"/>
    <property type="match status" value="1"/>
</dbReference>
<feature type="transmembrane region" description="Helical" evidence="5">
    <location>
        <begin position="176"/>
        <end position="199"/>
    </location>
</feature>
<dbReference type="InterPro" id="IPR020846">
    <property type="entry name" value="MFS_dom"/>
</dbReference>
<keyword evidence="3" id="KW-1003">Cell membrane</keyword>
<dbReference type="PANTHER" id="PTHR43528">
    <property type="entry name" value="ALPHA-KETOGLUTARATE PERMEASE"/>
    <property type="match status" value="1"/>
</dbReference>
<feature type="transmembrane region" description="Helical" evidence="5">
    <location>
        <begin position="329"/>
        <end position="348"/>
    </location>
</feature>
<evidence type="ECO:0000256" key="2">
    <source>
        <dbReference type="ARBA" id="ARBA00022448"/>
    </source>
</evidence>
<evidence type="ECO:0000313" key="7">
    <source>
        <dbReference type="EMBL" id="KAL1504918.1"/>
    </source>
</evidence>
<dbReference type="SUPFAM" id="SSF103473">
    <property type="entry name" value="MFS general substrate transporter"/>
    <property type="match status" value="1"/>
</dbReference>
<dbReference type="InterPro" id="IPR051084">
    <property type="entry name" value="H+-coupled_symporters"/>
</dbReference>
<dbReference type="Gene3D" id="1.20.1250.20">
    <property type="entry name" value="MFS general substrate transporter like domains"/>
    <property type="match status" value="2"/>
</dbReference>
<sequence>MKCCLATALPVSSTHKEATPLIKGNATSMRALFWVIFPALLGTSIEFYEYALYSSLTTEITHNFFQIGGPTFGEYGVWTVFGIGQAFRPIGALTFGMLSDNFGRKPSIVLSTVGMIVFTSGIGLLPTETCCEGWGATVGLVLLYVLRAGQGLTAAGELISVMAFAVEHAPFGHAGFAFALVLCAANAGSLVAATFVSVLESTLNESDMMHWGWRIPFLCALPVGLAIVYAQLHMPEPEAFIKAASEAKEQGFCKSVKPYRRQLFIATTASCLHTTFHYGCLSYIKDFLISRDLQTVSMASWVSVAASIMILFAQLSSGLLADAVGFSKLSVSMVVSTILCALPLWLMLVYAGKGGALCFVAVTIWSILYSSNVPILSLGLCLFPVNVRTTLFGICYNVAQLAFGATAPFIENAMVDAFVPQQSNNQTDSTPLELGYAAPAIWNLIAASVTLVGLLYYCRSVHIGVIEPSSIGPF</sequence>
<feature type="domain" description="Major facilitator superfamily (MFS) profile" evidence="6">
    <location>
        <begin position="35"/>
        <end position="465"/>
    </location>
</feature>
<feature type="transmembrane region" description="Helical" evidence="5">
    <location>
        <begin position="440"/>
        <end position="458"/>
    </location>
</feature>
<dbReference type="InterPro" id="IPR036259">
    <property type="entry name" value="MFS_trans_sf"/>
</dbReference>
<feature type="transmembrane region" description="Helical" evidence="5">
    <location>
        <begin position="211"/>
        <end position="232"/>
    </location>
</feature>
<feature type="transmembrane region" description="Helical" evidence="5">
    <location>
        <begin position="390"/>
        <end position="410"/>
    </location>
</feature>
<gene>
    <name evidence="7" type="ORF">AB1Y20_008685</name>
</gene>
<keyword evidence="4" id="KW-0769">Symport</keyword>
<keyword evidence="2" id="KW-0813">Transport</keyword>
<dbReference type="EMBL" id="JBGBPQ010000019">
    <property type="protein sequence ID" value="KAL1504918.1"/>
    <property type="molecule type" value="Genomic_DNA"/>
</dbReference>
<evidence type="ECO:0000256" key="1">
    <source>
        <dbReference type="ARBA" id="ARBA00004651"/>
    </source>
</evidence>
<evidence type="ECO:0000256" key="5">
    <source>
        <dbReference type="SAM" id="Phobius"/>
    </source>
</evidence>
<dbReference type="PANTHER" id="PTHR43528:SF1">
    <property type="entry name" value="ALPHA-KETOGLUTARATE PERMEASE"/>
    <property type="match status" value="1"/>
</dbReference>
<evidence type="ECO:0000256" key="3">
    <source>
        <dbReference type="ARBA" id="ARBA00022475"/>
    </source>
</evidence>
<dbReference type="Proteomes" id="UP001515480">
    <property type="component" value="Unassembled WGS sequence"/>
</dbReference>
<keyword evidence="5" id="KW-1133">Transmembrane helix</keyword>
<evidence type="ECO:0000259" key="6">
    <source>
        <dbReference type="PROSITE" id="PS50850"/>
    </source>
</evidence>
<comment type="subcellular location">
    <subcellularLocation>
        <location evidence="1">Cell membrane</location>
        <topology evidence="1">Multi-pass membrane protein</topology>
    </subcellularLocation>
</comment>
<keyword evidence="5" id="KW-0472">Membrane</keyword>
<feature type="transmembrane region" description="Helical" evidence="5">
    <location>
        <begin position="296"/>
        <end position="317"/>
    </location>
</feature>
<feature type="transmembrane region" description="Helical" evidence="5">
    <location>
        <begin position="354"/>
        <end position="383"/>
    </location>
</feature>
<dbReference type="AlphaFoldDB" id="A0AB34ITY7"/>
<keyword evidence="5" id="KW-0812">Transmembrane</keyword>